<dbReference type="GO" id="GO:0003676">
    <property type="term" value="F:nucleic acid binding"/>
    <property type="evidence" value="ECO:0007669"/>
    <property type="project" value="InterPro"/>
</dbReference>
<evidence type="ECO:0000313" key="3">
    <source>
        <dbReference type="Proteomes" id="UP001237642"/>
    </source>
</evidence>
<proteinExistence type="predicted"/>
<reference evidence="2" key="2">
    <citation type="submission" date="2023-05" db="EMBL/GenBank/DDBJ databases">
        <authorList>
            <person name="Schelkunov M.I."/>
        </authorList>
    </citation>
    <scope>NUCLEOTIDE SEQUENCE</scope>
    <source>
        <strain evidence="2">Hsosn_3</strain>
        <tissue evidence="2">Leaf</tissue>
    </source>
</reference>
<evidence type="ECO:0000259" key="1">
    <source>
        <dbReference type="Pfam" id="PF13456"/>
    </source>
</evidence>
<accession>A0AAD8N9U8</accession>
<dbReference type="SUPFAM" id="SSF53098">
    <property type="entry name" value="Ribonuclease H-like"/>
    <property type="match status" value="1"/>
</dbReference>
<sequence length="177" mass="19496">MHGKKVPVPCDSLDWSSNFLVEYKLYNKISYRQWNENDDDNKVIQTKGWSPPSQCEVKINVDAGVNSENGARGFGIVARDKKGVVLGGKSIFLRRSLSVLDAELWAILEGIVMVLFREYTGSLDGLSFAGFCFFTRSNNLVAHLLAKLALDIKANVVWNGVLPSVVHAVVCAEAPIP</sequence>
<dbReference type="Pfam" id="PF13456">
    <property type="entry name" value="RVT_3"/>
    <property type="match status" value="1"/>
</dbReference>
<keyword evidence="3" id="KW-1185">Reference proteome</keyword>
<dbReference type="InterPro" id="IPR012337">
    <property type="entry name" value="RNaseH-like_sf"/>
</dbReference>
<reference evidence="2" key="1">
    <citation type="submission" date="2023-02" db="EMBL/GenBank/DDBJ databases">
        <title>Genome of toxic invasive species Heracleum sosnowskyi carries increased number of genes despite the absence of recent whole-genome duplications.</title>
        <authorList>
            <person name="Schelkunov M."/>
            <person name="Shtratnikova V."/>
            <person name="Makarenko M."/>
            <person name="Klepikova A."/>
            <person name="Omelchenko D."/>
            <person name="Novikova G."/>
            <person name="Obukhova E."/>
            <person name="Bogdanov V."/>
            <person name="Penin A."/>
            <person name="Logacheva M."/>
        </authorList>
    </citation>
    <scope>NUCLEOTIDE SEQUENCE</scope>
    <source>
        <strain evidence="2">Hsosn_3</strain>
        <tissue evidence="2">Leaf</tissue>
    </source>
</reference>
<feature type="domain" description="RNase H type-1" evidence="1">
    <location>
        <begin position="60"/>
        <end position="117"/>
    </location>
</feature>
<organism evidence="2 3">
    <name type="scientific">Heracleum sosnowskyi</name>
    <dbReference type="NCBI Taxonomy" id="360622"/>
    <lineage>
        <taxon>Eukaryota</taxon>
        <taxon>Viridiplantae</taxon>
        <taxon>Streptophyta</taxon>
        <taxon>Embryophyta</taxon>
        <taxon>Tracheophyta</taxon>
        <taxon>Spermatophyta</taxon>
        <taxon>Magnoliopsida</taxon>
        <taxon>eudicotyledons</taxon>
        <taxon>Gunneridae</taxon>
        <taxon>Pentapetalae</taxon>
        <taxon>asterids</taxon>
        <taxon>campanulids</taxon>
        <taxon>Apiales</taxon>
        <taxon>Apiaceae</taxon>
        <taxon>Apioideae</taxon>
        <taxon>apioid superclade</taxon>
        <taxon>Tordylieae</taxon>
        <taxon>Tordyliinae</taxon>
        <taxon>Heracleum</taxon>
    </lineage>
</organism>
<dbReference type="AlphaFoldDB" id="A0AAD8N9U8"/>
<dbReference type="InterPro" id="IPR044730">
    <property type="entry name" value="RNase_H-like_dom_plant"/>
</dbReference>
<name>A0AAD8N9U8_9APIA</name>
<protein>
    <recommendedName>
        <fullName evidence="1">RNase H type-1 domain-containing protein</fullName>
    </recommendedName>
</protein>
<dbReference type="PANTHER" id="PTHR47074">
    <property type="entry name" value="BNAC02G40300D PROTEIN"/>
    <property type="match status" value="1"/>
</dbReference>
<gene>
    <name evidence="2" type="ORF">POM88_000887</name>
</gene>
<dbReference type="CDD" id="cd06222">
    <property type="entry name" value="RNase_H_like"/>
    <property type="match status" value="1"/>
</dbReference>
<dbReference type="InterPro" id="IPR052929">
    <property type="entry name" value="RNase_H-like_EbsB-rel"/>
</dbReference>
<dbReference type="Proteomes" id="UP001237642">
    <property type="component" value="Unassembled WGS sequence"/>
</dbReference>
<dbReference type="InterPro" id="IPR002156">
    <property type="entry name" value="RNaseH_domain"/>
</dbReference>
<comment type="caution">
    <text evidence="2">The sequence shown here is derived from an EMBL/GenBank/DDBJ whole genome shotgun (WGS) entry which is preliminary data.</text>
</comment>
<dbReference type="PANTHER" id="PTHR47074:SF48">
    <property type="entry name" value="POLYNUCLEOTIDYL TRANSFERASE, RIBONUCLEASE H-LIKE SUPERFAMILY PROTEIN"/>
    <property type="match status" value="1"/>
</dbReference>
<evidence type="ECO:0000313" key="2">
    <source>
        <dbReference type="EMBL" id="KAK1401282.1"/>
    </source>
</evidence>
<dbReference type="EMBL" id="JAUIZM010000001">
    <property type="protein sequence ID" value="KAK1401282.1"/>
    <property type="molecule type" value="Genomic_DNA"/>
</dbReference>
<dbReference type="GO" id="GO:0004523">
    <property type="term" value="F:RNA-DNA hybrid ribonuclease activity"/>
    <property type="evidence" value="ECO:0007669"/>
    <property type="project" value="InterPro"/>
</dbReference>